<dbReference type="InterPro" id="IPR036837">
    <property type="entry name" value="Cation_efflux_CTD_sf"/>
</dbReference>
<feature type="transmembrane region" description="Helical" evidence="9">
    <location>
        <begin position="15"/>
        <end position="36"/>
    </location>
</feature>
<evidence type="ECO:0000256" key="5">
    <source>
        <dbReference type="ARBA" id="ARBA00022692"/>
    </source>
</evidence>
<dbReference type="InterPro" id="IPR027470">
    <property type="entry name" value="Cation_efflux_CTD"/>
</dbReference>
<evidence type="ECO:0000259" key="11">
    <source>
        <dbReference type="Pfam" id="PF16916"/>
    </source>
</evidence>
<dbReference type="InterPro" id="IPR002524">
    <property type="entry name" value="Cation_efflux"/>
</dbReference>
<dbReference type="PANTHER" id="PTHR43840">
    <property type="entry name" value="MITOCHONDRIAL METAL TRANSPORTER 1-RELATED"/>
    <property type="match status" value="1"/>
</dbReference>
<dbReference type="PANTHER" id="PTHR43840:SF41">
    <property type="entry name" value="CATION-EFFLUX PUMP FIEF"/>
    <property type="match status" value="1"/>
</dbReference>
<dbReference type="GO" id="GO:0005886">
    <property type="term" value="C:plasma membrane"/>
    <property type="evidence" value="ECO:0007669"/>
    <property type="project" value="UniProtKB-SubCell"/>
</dbReference>
<name>A0A212JJ06_9PROT</name>
<evidence type="ECO:0000256" key="9">
    <source>
        <dbReference type="SAM" id="Phobius"/>
    </source>
</evidence>
<dbReference type="AlphaFoldDB" id="A0A212JJ06"/>
<dbReference type="InterPro" id="IPR027469">
    <property type="entry name" value="Cation_efflux_TMD_sf"/>
</dbReference>
<feature type="transmembrane region" description="Helical" evidence="9">
    <location>
        <begin position="121"/>
        <end position="140"/>
    </location>
</feature>
<proteinExistence type="inferred from homology"/>
<feature type="transmembrane region" description="Helical" evidence="9">
    <location>
        <begin position="84"/>
        <end position="101"/>
    </location>
</feature>
<dbReference type="Pfam" id="PF01545">
    <property type="entry name" value="Cation_efflux"/>
    <property type="match status" value="1"/>
</dbReference>
<dbReference type="InterPro" id="IPR058533">
    <property type="entry name" value="Cation_efflux_TM"/>
</dbReference>
<evidence type="ECO:0000313" key="12">
    <source>
        <dbReference type="EMBL" id="SBV99402.1"/>
    </source>
</evidence>
<dbReference type="NCBIfam" id="TIGR01297">
    <property type="entry name" value="CDF"/>
    <property type="match status" value="1"/>
</dbReference>
<keyword evidence="3" id="KW-0813">Transport</keyword>
<protein>
    <recommendedName>
        <fullName evidence="8">Protein p34</fullName>
    </recommendedName>
</protein>
<dbReference type="InterPro" id="IPR050291">
    <property type="entry name" value="CDF_Transporter"/>
</dbReference>
<evidence type="ECO:0000256" key="7">
    <source>
        <dbReference type="ARBA" id="ARBA00023136"/>
    </source>
</evidence>
<reference evidence="12" key="1">
    <citation type="submission" date="2016-04" db="EMBL/GenBank/DDBJ databases">
        <authorList>
            <person name="Evans L.H."/>
            <person name="Alamgir A."/>
            <person name="Owens N."/>
            <person name="Weber N.D."/>
            <person name="Virtaneva K."/>
            <person name="Barbian K."/>
            <person name="Babar A."/>
            <person name="Rosenke K."/>
        </authorList>
    </citation>
    <scope>NUCLEOTIDE SEQUENCE</scope>
    <source>
        <strain evidence="12">86</strain>
    </source>
</reference>
<evidence type="ECO:0000256" key="6">
    <source>
        <dbReference type="ARBA" id="ARBA00022989"/>
    </source>
</evidence>
<keyword evidence="4" id="KW-1003">Cell membrane</keyword>
<feature type="transmembrane region" description="Helical" evidence="9">
    <location>
        <begin position="161"/>
        <end position="180"/>
    </location>
</feature>
<dbReference type="GO" id="GO:0015341">
    <property type="term" value="F:zinc efflux antiporter activity"/>
    <property type="evidence" value="ECO:0007669"/>
    <property type="project" value="TreeGrafter"/>
</dbReference>
<evidence type="ECO:0000259" key="10">
    <source>
        <dbReference type="Pfam" id="PF01545"/>
    </source>
</evidence>
<dbReference type="GO" id="GO:0015093">
    <property type="term" value="F:ferrous iron transmembrane transporter activity"/>
    <property type="evidence" value="ECO:0007669"/>
    <property type="project" value="TreeGrafter"/>
</dbReference>
<sequence>MSEADSAPHRLMRRATLAAVGTAGTLIVVKLGAWMFTGSLSMLASLVDSSLDVAASLVSLMAVRHALQPADMEHRFGHGKAESIAVLTQAAFIGGSALFLGLEAARRFAAPTPVTRGEIGIAVMLFSIAATLALVTYQRYVVKKTRSIAIAADSAHYTGDILVNASVVASLLINLLFDAAWVDAAFAFAIALYLARNAFGLGATAFDQIMDKELPEAERARICEIALAEPGALALHDLRTRVSGPNLFIQLHVEVDGGITVTAAHDVANRVELAIGRAFESAEVIVHIDPLGVEEPIAYPATLDRVVSAELDENSPP</sequence>
<dbReference type="SUPFAM" id="SSF161111">
    <property type="entry name" value="Cation efflux protein transmembrane domain-like"/>
    <property type="match status" value="1"/>
</dbReference>
<dbReference type="Gene3D" id="3.30.70.1350">
    <property type="entry name" value="Cation efflux protein, cytoplasmic domain"/>
    <property type="match status" value="1"/>
</dbReference>
<accession>A0A212JJ06</accession>
<evidence type="ECO:0000256" key="3">
    <source>
        <dbReference type="ARBA" id="ARBA00022448"/>
    </source>
</evidence>
<organism evidence="12">
    <name type="scientific">uncultured Alphaproteobacteria bacterium</name>
    <dbReference type="NCBI Taxonomy" id="91750"/>
    <lineage>
        <taxon>Bacteria</taxon>
        <taxon>Pseudomonadati</taxon>
        <taxon>Pseudomonadota</taxon>
        <taxon>Alphaproteobacteria</taxon>
        <taxon>environmental samples</taxon>
    </lineage>
</organism>
<gene>
    <name evidence="12" type="primary">fieF</name>
    <name evidence="12" type="ORF">KL86APRO_11157</name>
</gene>
<evidence type="ECO:0000256" key="2">
    <source>
        <dbReference type="ARBA" id="ARBA00008114"/>
    </source>
</evidence>
<comment type="similarity">
    <text evidence="2">Belongs to the cation diffusion facilitator (CDF) transporter (TC 2.A.4) family.</text>
</comment>
<keyword evidence="5 9" id="KW-0812">Transmembrane</keyword>
<keyword evidence="6 9" id="KW-1133">Transmembrane helix</keyword>
<dbReference type="EMBL" id="FLUO01000001">
    <property type="protein sequence ID" value="SBV99402.1"/>
    <property type="molecule type" value="Genomic_DNA"/>
</dbReference>
<feature type="domain" description="Cation efflux protein cytoplasmic" evidence="11">
    <location>
        <begin position="214"/>
        <end position="290"/>
    </location>
</feature>
<feature type="domain" description="Cation efflux protein transmembrane" evidence="10">
    <location>
        <begin position="18"/>
        <end position="210"/>
    </location>
</feature>
<evidence type="ECO:0000256" key="8">
    <source>
        <dbReference type="ARBA" id="ARBA00068882"/>
    </source>
</evidence>
<keyword evidence="7 9" id="KW-0472">Membrane</keyword>
<evidence type="ECO:0000256" key="1">
    <source>
        <dbReference type="ARBA" id="ARBA00004651"/>
    </source>
</evidence>
<dbReference type="Pfam" id="PF16916">
    <property type="entry name" value="ZT_dimer"/>
    <property type="match status" value="1"/>
</dbReference>
<dbReference type="FunFam" id="3.30.70.1350:FF:000002">
    <property type="entry name" value="Ferrous-iron efflux pump FieF"/>
    <property type="match status" value="1"/>
</dbReference>
<dbReference type="SUPFAM" id="SSF160240">
    <property type="entry name" value="Cation efflux protein cytoplasmic domain-like"/>
    <property type="match status" value="1"/>
</dbReference>
<feature type="transmembrane region" description="Helical" evidence="9">
    <location>
        <begin position="186"/>
        <end position="206"/>
    </location>
</feature>
<dbReference type="Gene3D" id="1.20.1510.10">
    <property type="entry name" value="Cation efflux protein transmembrane domain"/>
    <property type="match status" value="1"/>
</dbReference>
<dbReference type="GO" id="GO:0015086">
    <property type="term" value="F:cadmium ion transmembrane transporter activity"/>
    <property type="evidence" value="ECO:0007669"/>
    <property type="project" value="TreeGrafter"/>
</dbReference>
<comment type="subcellular location">
    <subcellularLocation>
        <location evidence="1">Cell membrane</location>
        <topology evidence="1">Multi-pass membrane protein</topology>
    </subcellularLocation>
</comment>
<evidence type="ECO:0000256" key="4">
    <source>
        <dbReference type="ARBA" id="ARBA00022475"/>
    </source>
</evidence>
<dbReference type="GO" id="GO:0006882">
    <property type="term" value="P:intracellular zinc ion homeostasis"/>
    <property type="evidence" value="ECO:0007669"/>
    <property type="project" value="TreeGrafter"/>
</dbReference>